<organism evidence="2 3">
    <name type="scientific">Nezara viridula</name>
    <name type="common">Southern green stink bug</name>
    <name type="synonym">Cimex viridulus</name>
    <dbReference type="NCBI Taxonomy" id="85310"/>
    <lineage>
        <taxon>Eukaryota</taxon>
        <taxon>Metazoa</taxon>
        <taxon>Ecdysozoa</taxon>
        <taxon>Arthropoda</taxon>
        <taxon>Hexapoda</taxon>
        <taxon>Insecta</taxon>
        <taxon>Pterygota</taxon>
        <taxon>Neoptera</taxon>
        <taxon>Paraneoptera</taxon>
        <taxon>Hemiptera</taxon>
        <taxon>Heteroptera</taxon>
        <taxon>Panheteroptera</taxon>
        <taxon>Pentatomomorpha</taxon>
        <taxon>Pentatomoidea</taxon>
        <taxon>Pentatomidae</taxon>
        <taxon>Pentatominae</taxon>
        <taxon>Nezara</taxon>
    </lineage>
</organism>
<accession>A0A9P0HBC5</accession>
<dbReference type="AlphaFoldDB" id="A0A9P0HBC5"/>
<dbReference type="EMBL" id="OV725080">
    <property type="protein sequence ID" value="CAH1398853.1"/>
    <property type="molecule type" value="Genomic_DNA"/>
</dbReference>
<proteinExistence type="predicted"/>
<sequence length="273" mass="32353">MGIDEINIPKRNACPSNSPLVHPFLMRSYGDVFNSTQCRGMRPFPSPTKSPIWDQHRQAPGMRGKWPTKEQLILLRDSNIVSQKDLLTKSPWQLQKKRKSIKEEELDRIRKQCGQRRDLAKERSQLVNQQVFDNWLKGKIKARKEEALDHLRQLKVEEDRKSLFAEYIERKNIDEVEHWLMNKMSLVEEVIDAKNMSKEMQKWYEAQKESMKEKLLKMWGYQYFRSLPNVDVRRSSKFSGYVTPGPKWAHRQTLENKKISTNLGKIDHQVKFA</sequence>
<keyword evidence="3" id="KW-1185">Reference proteome</keyword>
<evidence type="ECO:0000313" key="2">
    <source>
        <dbReference type="EMBL" id="CAH1398853.1"/>
    </source>
</evidence>
<gene>
    <name evidence="2" type="ORF">NEZAVI_LOCUS8424</name>
</gene>
<dbReference type="Proteomes" id="UP001152798">
    <property type="component" value="Chromosome 4"/>
</dbReference>
<reference evidence="2" key="1">
    <citation type="submission" date="2022-01" db="EMBL/GenBank/DDBJ databases">
        <authorList>
            <person name="King R."/>
        </authorList>
    </citation>
    <scope>NUCLEOTIDE SEQUENCE</scope>
</reference>
<protein>
    <submittedName>
        <fullName evidence="2">Uncharacterized protein</fullName>
    </submittedName>
</protein>
<evidence type="ECO:0000313" key="3">
    <source>
        <dbReference type="Proteomes" id="UP001152798"/>
    </source>
</evidence>
<dbReference type="OrthoDB" id="10328568at2759"/>
<name>A0A9P0HBC5_NEZVI</name>
<evidence type="ECO:0000256" key="1">
    <source>
        <dbReference type="SAM" id="MobiDB-lite"/>
    </source>
</evidence>
<feature type="region of interest" description="Disordered" evidence="1">
    <location>
        <begin position="43"/>
        <end position="63"/>
    </location>
</feature>